<evidence type="ECO:0000256" key="1">
    <source>
        <dbReference type="SAM" id="Phobius"/>
    </source>
</evidence>
<reference evidence="3 4" key="1">
    <citation type="journal article" date="2012" name="J. Bacteriol.">
        <title>Complete genome sequence of Klebsiella oxytoca KCTC 1686, used in production of 2,3-butanediol.</title>
        <authorList>
            <person name="Shin S.H."/>
            <person name="Kim S."/>
            <person name="Kim J.Y."/>
            <person name="Lee S."/>
            <person name="Um Y."/>
            <person name="Oh M.K."/>
            <person name="Kim Y.R."/>
            <person name="Lee J."/>
            <person name="Yang K.S."/>
        </authorList>
    </citation>
    <scope>NUCLEOTIDE SEQUENCE [LARGE SCALE GENOMIC DNA]</scope>
    <source>
        <strain evidence="4">ATCC 8724 / DSM 4798 / JCM 20051 / NBRC 3318 / NRRL B-199 / KCTC 1686</strain>
    </source>
</reference>
<evidence type="ECO:0000259" key="2">
    <source>
        <dbReference type="Pfam" id="PF25319"/>
    </source>
</evidence>
<sequence length="146" mass="16058">MQWDVERWLTGRKYLFMISVALVLIAVIGFWLLLPLQAETSAGRSPQVQAQWRKLLPLSSALQTAGMAEDATQVFTPIDLPIAGATLIAWRPGGSAGEMQLAVDWQAVPALFSWLARCGMRATAFSLQPEKQALRLTLHLEAEDAP</sequence>
<keyword evidence="1" id="KW-0472">Membrane</keyword>
<evidence type="ECO:0000313" key="3">
    <source>
        <dbReference type="EMBL" id="AEX02662.1"/>
    </source>
</evidence>
<dbReference type="PATRIC" id="fig|1006551.4.peg.922"/>
<dbReference type="EMBL" id="CP003218">
    <property type="protein sequence ID" value="AEX02662.1"/>
    <property type="molecule type" value="Genomic_DNA"/>
</dbReference>
<protein>
    <recommendedName>
        <fullName evidence="2">DNA utilization protein HofO C-terminal domain-containing protein</fullName>
    </recommendedName>
</protein>
<keyword evidence="1" id="KW-0812">Transmembrane</keyword>
<evidence type="ECO:0000313" key="4">
    <source>
        <dbReference type="Proteomes" id="UP000007843"/>
    </source>
</evidence>
<name>A0A0H3H4W8_KLEM8</name>
<organism evidence="3 4">
    <name type="scientific">Klebsiella michiganensis (strain ATCC 8724 / DSM 4798 / JCM 20051 / NBRC 3318 / NRRL B-199 / KCTC 1686 / BUCSAV 143 / CCM 1901)</name>
    <dbReference type="NCBI Taxonomy" id="1006551"/>
    <lineage>
        <taxon>Bacteria</taxon>
        <taxon>Pseudomonadati</taxon>
        <taxon>Pseudomonadota</taxon>
        <taxon>Gammaproteobacteria</taxon>
        <taxon>Enterobacterales</taxon>
        <taxon>Enterobacteriaceae</taxon>
        <taxon>Klebsiella/Raoultella group</taxon>
        <taxon>Klebsiella</taxon>
    </lineage>
</organism>
<accession>A0A0H3H4W8</accession>
<gene>
    <name evidence="3" type="ordered locus">KOX_04625</name>
</gene>
<keyword evidence="1" id="KW-1133">Transmembrane helix</keyword>
<dbReference type="Proteomes" id="UP000007843">
    <property type="component" value="Chromosome"/>
</dbReference>
<dbReference type="HOGENOM" id="CLU_117126_0_0_6"/>
<dbReference type="KEGG" id="kox:KOX_04625"/>
<dbReference type="RefSeq" id="WP_014227059.1">
    <property type="nucleotide sequence ID" value="NC_016612.1"/>
</dbReference>
<dbReference type="InterPro" id="IPR057522">
    <property type="entry name" value="HofO_C"/>
</dbReference>
<proteinExistence type="predicted"/>
<dbReference type="Pfam" id="PF25319">
    <property type="entry name" value="HofO"/>
    <property type="match status" value="1"/>
</dbReference>
<feature type="domain" description="DNA utilization protein HofO C-terminal" evidence="2">
    <location>
        <begin position="75"/>
        <end position="144"/>
    </location>
</feature>
<dbReference type="AlphaFoldDB" id="A0A0H3H4W8"/>
<feature type="transmembrane region" description="Helical" evidence="1">
    <location>
        <begin position="14"/>
        <end position="34"/>
    </location>
</feature>